<dbReference type="Proteomes" id="UP001328107">
    <property type="component" value="Unassembled WGS sequence"/>
</dbReference>
<dbReference type="EMBL" id="BTRK01000002">
    <property type="protein sequence ID" value="GMR36133.1"/>
    <property type="molecule type" value="Genomic_DNA"/>
</dbReference>
<keyword evidence="3" id="KW-1185">Reference proteome</keyword>
<accession>A0AAN4ZCU5</accession>
<reference evidence="3" key="1">
    <citation type="submission" date="2022-10" db="EMBL/GenBank/DDBJ databases">
        <title>Genome assembly of Pristionchus species.</title>
        <authorList>
            <person name="Yoshida K."/>
            <person name="Sommer R.J."/>
        </authorList>
    </citation>
    <scope>NUCLEOTIDE SEQUENCE [LARGE SCALE GENOMIC DNA]</scope>
    <source>
        <strain evidence="3">RS5460</strain>
    </source>
</reference>
<feature type="transmembrane region" description="Helical" evidence="1">
    <location>
        <begin position="101"/>
        <end position="122"/>
    </location>
</feature>
<keyword evidence="1" id="KW-1133">Transmembrane helix</keyword>
<evidence type="ECO:0000313" key="3">
    <source>
        <dbReference type="Proteomes" id="UP001328107"/>
    </source>
</evidence>
<gene>
    <name evidence="2" type="ORF">PMAYCL1PPCAC_06328</name>
</gene>
<sequence length="191" mass="21925">VAFGRSRLAPMPNDNEDPSSYRVLPCCGLHVKQIIPIFAALRLLISTFLCLALLYLEQSDPENSISYHRYHIIILWQCAIAATFVYGVYEEKKLTLFTYAYLEVTAIIFHTFTYIVSIIQGFSGSSDMGGIICVWVIIALTLVFCIFYFWRVVGLYIRYLSNVHFFENPPVIFVDKDELIPMNNTIKSRAQ</sequence>
<comment type="caution">
    <text evidence="2">The sequence shown here is derived from an EMBL/GenBank/DDBJ whole genome shotgun (WGS) entry which is preliminary data.</text>
</comment>
<protein>
    <submittedName>
        <fullName evidence="2">Uncharacterized protein</fullName>
    </submittedName>
</protein>
<organism evidence="2 3">
    <name type="scientific">Pristionchus mayeri</name>
    <dbReference type="NCBI Taxonomy" id="1317129"/>
    <lineage>
        <taxon>Eukaryota</taxon>
        <taxon>Metazoa</taxon>
        <taxon>Ecdysozoa</taxon>
        <taxon>Nematoda</taxon>
        <taxon>Chromadorea</taxon>
        <taxon>Rhabditida</taxon>
        <taxon>Rhabditina</taxon>
        <taxon>Diplogasteromorpha</taxon>
        <taxon>Diplogasteroidea</taxon>
        <taxon>Neodiplogasteridae</taxon>
        <taxon>Pristionchus</taxon>
    </lineage>
</organism>
<feature type="transmembrane region" description="Helical" evidence="1">
    <location>
        <begin position="68"/>
        <end position="89"/>
    </location>
</feature>
<feature type="transmembrane region" description="Helical" evidence="1">
    <location>
        <begin position="34"/>
        <end position="56"/>
    </location>
</feature>
<name>A0AAN4ZCU5_9BILA</name>
<evidence type="ECO:0000313" key="2">
    <source>
        <dbReference type="EMBL" id="GMR36133.1"/>
    </source>
</evidence>
<dbReference type="AlphaFoldDB" id="A0AAN4ZCU5"/>
<keyword evidence="1" id="KW-0472">Membrane</keyword>
<feature type="transmembrane region" description="Helical" evidence="1">
    <location>
        <begin position="128"/>
        <end position="150"/>
    </location>
</feature>
<feature type="non-terminal residue" evidence="2">
    <location>
        <position position="1"/>
    </location>
</feature>
<proteinExistence type="predicted"/>
<keyword evidence="1" id="KW-0812">Transmembrane</keyword>
<evidence type="ECO:0000256" key="1">
    <source>
        <dbReference type="SAM" id="Phobius"/>
    </source>
</evidence>